<reference evidence="11 13" key="3">
    <citation type="journal article" date="2014" name="PLoS Genet.">
        <title>Phylogenetically driven sequencing of extremely halophilic archaea reveals strategies for static and dynamic osmo-response.</title>
        <authorList>
            <person name="Becker E.A."/>
            <person name="Seitzer P.M."/>
            <person name="Tritt A."/>
            <person name="Larsen D."/>
            <person name="Krusor M."/>
            <person name="Yao A.I."/>
            <person name="Wu D."/>
            <person name="Madern D."/>
            <person name="Eisen J.A."/>
            <person name="Darling A.E."/>
            <person name="Facciotti M.T."/>
        </authorList>
    </citation>
    <scope>NUCLEOTIDE SEQUENCE [LARGE SCALE GENOMIC DNA]</scope>
    <source>
        <strain evidence="13">ATCC 43099 / DSM 3394 / CCM 3739 / CIP 104546 / IAM 13178 / JCM 8861 / NBRC 102185 / NCIMB 2190 / MS3</strain>
        <strain evidence="11">MS-3</strain>
    </source>
</reference>
<dbReference type="InterPro" id="IPR052218">
    <property type="entry name" value="Preflagellin_Peptidase"/>
</dbReference>
<dbReference type="AlphaFoldDB" id="D3SUR8"/>
<feature type="transmembrane region" description="Helical" evidence="7">
    <location>
        <begin position="71"/>
        <end position="93"/>
    </location>
</feature>
<dbReference type="EMBL" id="CP001932">
    <property type="protein sequence ID" value="ADD05326.1"/>
    <property type="molecule type" value="Genomic_DNA"/>
</dbReference>
<dbReference type="GeneID" id="8824592"/>
<dbReference type="STRING" id="547559.Nmag_1752"/>
<evidence type="ECO:0000256" key="6">
    <source>
        <dbReference type="SAM" id="MobiDB-lite"/>
    </source>
</evidence>
<evidence type="ECO:0000256" key="2">
    <source>
        <dbReference type="ARBA" id="ARBA00022475"/>
    </source>
</evidence>
<dbReference type="InterPro" id="IPR009655">
    <property type="entry name" value="Preflagellin_peptidase_C"/>
</dbReference>
<dbReference type="Pfam" id="PF01478">
    <property type="entry name" value="Peptidase_A24"/>
    <property type="match status" value="1"/>
</dbReference>
<dbReference type="PANTHER" id="PTHR36506">
    <property type="entry name" value="PREFLAGELLIN PEPTIDASE"/>
    <property type="match status" value="1"/>
</dbReference>
<evidence type="ECO:0000256" key="1">
    <source>
        <dbReference type="ARBA" id="ARBA00004651"/>
    </source>
</evidence>
<dbReference type="Proteomes" id="UP000011543">
    <property type="component" value="Unassembled WGS sequence"/>
</dbReference>
<proteinExistence type="predicted"/>
<reference evidence="10 12" key="2">
    <citation type="journal article" date="2012" name="BMC Genomics">
        <title>A comparative genomics perspective on the genetic content of the alkaliphilic haloarchaeon Natrialba magadii ATCC 43099T.</title>
        <authorList>
            <person name="Siddaramappa S."/>
            <person name="Challacombe J.F."/>
            <person name="Decastro R.E."/>
            <person name="Pfeiffer F."/>
            <person name="Sastre D.E."/>
            <person name="Gimenez M.I."/>
            <person name="Paggi R.A."/>
            <person name="Detter J.C."/>
            <person name="Davenport K.W."/>
            <person name="Goodwin L.A."/>
            <person name="Kyrpides N."/>
            <person name="Tapia R."/>
            <person name="Pitluck S."/>
            <person name="Lucas S."/>
            <person name="Woyke T."/>
            <person name="Maupin-Furlow J.A."/>
        </authorList>
    </citation>
    <scope>NUCLEOTIDE SEQUENCE [LARGE SCALE GENOMIC DNA]</scope>
    <source>
        <strain evidence="10">ATCC 43099</strain>
        <strain evidence="12">ATCC 43099 / DSM 3394 / CCM 3739 / CIP 104546 / IAM 13178 / JCM 8861 / NBRC 102185 / NCIMB 2190 / MS3</strain>
    </source>
</reference>
<evidence type="ECO:0000259" key="9">
    <source>
        <dbReference type="Pfam" id="PF06847"/>
    </source>
</evidence>
<feature type="domain" description="Prepilin type IV endopeptidase peptidase" evidence="8">
    <location>
        <begin position="18"/>
        <end position="138"/>
    </location>
</feature>
<keyword evidence="3 7" id="KW-0812">Transmembrane</keyword>
<keyword evidence="12" id="KW-1185">Reference proteome</keyword>
<dbReference type="OrthoDB" id="19094at2157"/>
<dbReference type="Pfam" id="PF06847">
    <property type="entry name" value="Arc_PepC_II"/>
    <property type="match status" value="1"/>
</dbReference>
<dbReference type="RefSeq" id="WP_004267686.1">
    <property type="nucleotide sequence ID" value="NC_013922.1"/>
</dbReference>
<keyword evidence="5 7" id="KW-0472">Membrane</keyword>
<feature type="transmembrane region" description="Helical" evidence="7">
    <location>
        <begin position="105"/>
        <end position="124"/>
    </location>
</feature>
<dbReference type="PANTHER" id="PTHR36506:SF1">
    <property type="entry name" value="PREFLAGELLIN PEPTIDASE"/>
    <property type="match status" value="1"/>
</dbReference>
<reference evidence="12" key="1">
    <citation type="submission" date="2010-02" db="EMBL/GenBank/DDBJ databases">
        <title>Complete sequence of chromosome of Natrialba magadii ATCC 43099.</title>
        <authorList>
            <consortium name="US DOE Joint Genome Institute"/>
            <person name="Lucas S."/>
            <person name="Copeland A."/>
            <person name="Lapidus A."/>
            <person name="Cheng J.-F."/>
            <person name="Bruce D."/>
            <person name="Goodwin L."/>
            <person name="Pitluck S."/>
            <person name="Davenport K."/>
            <person name="Saunders E."/>
            <person name="Detter J.C."/>
            <person name="Han C."/>
            <person name="Tapia R."/>
            <person name="Land M."/>
            <person name="Hauser L."/>
            <person name="Kyrpides N."/>
            <person name="Mikhailova N."/>
            <person name="De Castro R.E."/>
            <person name="Maupin-Furlow J.A."/>
            <person name="Woyke T."/>
        </authorList>
    </citation>
    <scope>NUCLEOTIDE SEQUENCE [LARGE SCALE GENOMIC DNA]</scope>
    <source>
        <strain evidence="12">ATCC 43099 / DSM 3394 / CCM 3739 / CIP 104546 / IAM 13178 / JCM 8861 / NBRC 102185 / NCIMB 2190 / MS3</strain>
    </source>
</reference>
<feature type="transmembrane region" description="Helical" evidence="7">
    <location>
        <begin position="327"/>
        <end position="349"/>
    </location>
</feature>
<protein>
    <submittedName>
        <fullName evidence="11">Peptidase A24A prepilin type IV</fullName>
    </submittedName>
    <submittedName>
        <fullName evidence="10">Prepilin/preflagellin peptidase</fullName>
        <ecNumber evidence="10">3.4.23.-</ecNumber>
    </submittedName>
</protein>
<organism evidence="10 12">
    <name type="scientific">Natrialba magadii (strain ATCC 43099 / DSM 3394 / CCM 3739 / CIP 104546 / IAM 13178 / JCM 8861 / NBRC 102185 / NCIMB 2190 / MS3)</name>
    <name type="common">Natronobacterium magadii</name>
    <dbReference type="NCBI Taxonomy" id="547559"/>
    <lineage>
        <taxon>Archaea</taxon>
        <taxon>Methanobacteriati</taxon>
        <taxon>Methanobacteriota</taxon>
        <taxon>Stenosarchaea group</taxon>
        <taxon>Halobacteria</taxon>
        <taxon>Halobacteriales</taxon>
        <taxon>Natrialbaceae</taxon>
        <taxon>Natrialba</taxon>
    </lineage>
</organism>
<dbReference type="EC" id="3.4.23.-" evidence="10"/>
<dbReference type="KEGG" id="nmg:Nmag_1752"/>
<evidence type="ECO:0000256" key="4">
    <source>
        <dbReference type="ARBA" id="ARBA00022989"/>
    </source>
</evidence>
<dbReference type="Gene3D" id="1.20.120.1220">
    <property type="match status" value="1"/>
</dbReference>
<feature type="region of interest" description="Disordered" evidence="6">
    <location>
        <begin position="221"/>
        <end position="286"/>
    </location>
</feature>
<evidence type="ECO:0000313" key="12">
    <source>
        <dbReference type="Proteomes" id="UP000001879"/>
    </source>
</evidence>
<reference evidence="10" key="4">
    <citation type="submission" date="2016-09" db="EMBL/GenBank/DDBJ databases">
        <authorList>
            <person name="Pfeiffer F."/>
        </authorList>
    </citation>
    <scope>NUCLEOTIDE SEQUENCE</scope>
    <source>
        <strain evidence="10">ATCC 43099</strain>
    </source>
</reference>
<keyword evidence="10" id="KW-0378">Hydrolase</keyword>
<dbReference type="Proteomes" id="UP000001879">
    <property type="component" value="Chromosome"/>
</dbReference>
<evidence type="ECO:0000313" key="10">
    <source>
        <dbReference type="EMBL" id="ADD05326.1"/>
    </source>
</evidence>
<dbReference type="EMBL" id="AOHS01000037">
    <property type="protein sequence ID" value="ELY29356.1"/>
    <property type="molecule type" value="Genomic_DNA"/>
</dbReference>
<dbReference type="InterPro" id="IPR000045">
    <property type="entry name" value="Prepilin_IV_endopep_pep"/>
</dbReference>
<evidence type="ECO:0000313" key="13">
    <source>
        <dbReference type="Proteomes" id="UP000011543"/>
    </source>
</evidence>
<evidence type="ECO:0000256" key="3">
    <source>
        <dbReference type="ARBA" id="ARBA00022692"/>
    </source>
</evidence>
<keyword evidence="4 7" id="KW-1133">Transmembrane helix</keyword>
<dbReference type="PaxDb" id="547559-Nmag_1752"/>
<keyword evidence="2" id="KW-1003">Cell membrane</keyword>
<feature type="transmembrane region" description="Helical" evidence="7">
    <location>
        <begin position="39"/>
        <end position="59"/>
    </location>
</feature>
<name>D3SUR8_NATMM</name>
<feature type="transmembrane region" description="Helical" evidence="7">
    <location>
        <begin position="136"/>
        <end position="157"/>
    </location>
</feature>
<comment type="subcellular location">
    <subcellularLocation>
        <location evidence="1">Cell membrane</location>
        <topology evidence="1">Multi-pass membrane protein</topology>
    </subcellularLocation>
</comment>
<accession>D3SUR8</accession>
<feature type="domain" description="Preflagellin peptidase C-terminal" evidence="9">
    <location>
        <begin position="311"/>
        <end position="344"/>
    </location>
</feature>
<dbReference type="PATRIC" id="fig|547559.17.peg.2289"/>
<dbReference type="HOGENOM" id="CLU_065732_0_0_2"/>
<evidence type="ECO:0000313" key="11">
    <source>
        <dbReference type="EMBL" id="ELY29356.1"/>
    </source>
</evidence>
<dbReference type="eggNOG" id="arCOG02298">
    <property type="taxonomic scope" value="Archaea"/>
</dbReference>
<evidence type="ECO:0000256" key="5">
    <source>
        <dbReference type="ARBA" id="ARBA00023136"/>
    </source>
</evidence>
<evidence type="ECO:0000259" key="8">
    <source>
        <dbReference type="Pfam" id="PF01478"/>
    </source>
</evidence>
<evidence type="ECO:0000256" key="7">
    <source>
        <dbReference type="SAM" id="Phobius"/>
    </source>
</evidence>
<dbReference type="GO" id="GO:0005886">
    <property type="term" value="C:plasma membrane"/>
    <property type="evidence" value="ECO:0007669"/>
    <property type="project" value="UniProtKB-SubCell"/>
</dbReference>
<gene>
    <name evidence="10" type="primary">pibD</name>
    <name evidence="10" type="ordered locus">Nmag_1752</name>
    <name evidence="11" type="ORF">C500_11580</name>
</gene>
<sequence length="352" mass="38193">MSLAFISATGPDLLRLLALPVFAWTAVRDIKTRRVSSTVWIPLTVLGAILLVWDGWLAWHAGAVGWSHQFIYEFVVPATVSLGLVVPIAYLFWWFGGFGGADAKALLVLALLFPTLPSYTIGSWSFPLVETPIGTFSFTILTNAVIVALAIPLLLAIRNAASGRIRREMFLGWPIAWERLPETPGWLMEEPNGTTSRGLDLDALRMYLRWRGCTLEKLRTDPEHYRDPATLPAEPNPPTDGAVAVETDGGVSAAAPETGDGDATERSPPEPNEDVPSGATTDDPWGAESFLEDIEGTAYGTTPDQLRAGLETITTKETVWISPGTPFLVPIFLGMLLAVLYGDLLFGVLGLF</sequence>
<dbReference type="GO" id="GO:0004190">
    <property type="term" value="F:aspartic-type endopeptidase activity"/>
    <property type="evidence" value="ECO:0007669"/>
    <property type="project" value="InterPro"/>
</dbReference>